<evidence type="ECO:0000256" key="1">
    <source>
        <dbReference type="SAM" id="SignalP"/>
    </source>
</evidence>
<dbReference type="Proteomes" id="UP000283387">
    <property type="component" value="Unassembled WGS sequence"/>
</dbReference>
<proteinExistence type="predicted"/>
<evidence type="ECO:0000313" key="2">
    <source>
        <dbReference type="EMBL" id="RKD86050.1"/>
    </source>
</evidence>
<gene>
    <name evidence="2" type="ORF">BC643_4366</name>
</gene>
<accession>A0A419VV68</accession>
<dbReference type="RefSeq" id="WP_120275367.1">
    <property type="nucleotide sequence ID" value="NZ_RAPN01000005.1"/>
</dbReference>
<dbReference type="PANTHER" id="PTHR37833">
    <property type="entry name" value="LIPOPROTEIN-RELATED"/>
    <property type="match status" value="1"/>
</dbReference>
<dbReference type="InterPro" id="IPR013783">
    <property type="entry name" value="Ig-like_fold"/>
</dbReference>
<name>A0A419VV68_9BACT</name>
<keyword evidence="3" id="KW-1185">Reference proteome</keyword>
<keyword evidence="1" id="KW-0732">Signal</keyword>
<dbReference type="PANTHER" id="PTHR37833:SF1">
    <property type="entry name" value="SIGNAL PEPTIDE PROTEIN"/>
    <property type="match status" value="1"/>
</dbReference>
<dbReference type="OrthoDB" id="1466304at2"/>
<protein>
    <submittedName>
        <fullName evidence="2">Uncharacterized protein DUF1573</fullName>
    </submittedName>
</protein>
<comment type="caution">
    <text evidence="2">The sequence shown here is derived from an EMBL/GenBank/DDBJ whole genome shotgun (WGS) entry which is preliminary data.</text>
</comment>
<feature type="signal peptide" evidence="1">
    <location>
        <begin position="1"/>
        <end position="21"/>
    </location>
</feature>
<dbReference type="AlphaFoldDB" id="A0A419VV68"/>
<evidence type="ECO:0000313" key="3">
    <source>
        <dbReference type="Proteomes" id="UP000283387"/>
    </source>
</evidence>
<reference evidence="2 3" key="1">
    <citation type="submission" date="2018-09" db="EMBL/GenBank/DDBJ databases">
        <title>Genomic Encyclopedia of Archaeal and Bacterial Type Strains, Phase II (KMG-II): from individual species to whole genera.</title>
        <authorList>
            <person name="Goeker M."/>
        </authorList>
    </citation>
    <scope>NUCLEOTIDE SEQUENCE [LARGE SCALE GENOMIC DNA]</scope>
    <source>
        <strain evidence="2 3">DSM 27148</strain>
    </source>
</reference>
<organism evidence="2 3">
    <name type="scientific">Mangrovibacterium diazotrophicum</name>
    <dbReference type="NCBI Taxonomy" id="1261403"/>
    <lineage>
        <taxon>Bacteria</taxon>
        <taxon>Pseudomonadati</taxon>
        <taxon>Bacteroidota</taxon>
        <taxon>Bacteroidia</taxon>
        <taxon>Marinilabiliales</taxon>
        <taxon>Prolixibacteraceae</taxon>
        <taxon>Mangrovibacterium</taxon>
    </lineage>
</organism>
<dbReference type="Pfam" id="PF07610">
    <property type="entry name" value="DUF1573"/>
    <property type="match status" value="2"/>
</dbReference>
<dbReference type="Gene3D" id="2.60.40.10">
    <property type="entry name" value="Immunoglobulins"/>
    <property type="match status" value="3"/>
</dbReference>
<dbReference type="EMBL" id="RAPN01000005">
    <property type="protein sequence ID" value="RKD86050.1"/>
    <property type="molecule type" value="Genomic_DNA"/>
</dbReference>
<feature type="chain" id="PRO_5019176077" evidence="1">
    <location>
        <begin position="22"/>
        <end position="363"/>
    </location>
</feature>
<dbReference type="InterPro" id="IPR011467">
    <property type="entry name" value="DUF1573"/>
</dbReference>
<sequence>MKARLLLLVLTLSLFVGELKAQSSQAKIVFETTEHDFGDFKEAAGSQSYNFAFVNDGSTPLILNNVQASCGCTTPEWTKKPVAPGEKGFIKVSYNPANRPGPFNKTITVTSNGEVPRTILRIKGNVEQREKTVAELYPREIGPVRAMSNHIAFVNIKENEVKTESLEIINDSDAAVTLDFKTPPENITVKVEPSTLKPHEKGNIIVSYDASKVHTYGFVMNRIYLNVDGKADYRNSIGVSATIEEDFSALSPAELASAPVASFSEDSHDFGEIKEGDKVECVFTLKNTGQRDLIIRNVKTSCGCTAVTPEKKVIGANESVPLKVEFNSKGKRGRQNKAITVITNDPKNPTTILRISTNVQAAG</sequence>